<keyword evidence="5" id="KW-1185">Reference proteome</keyword>
<proteinExistence type="predicted"/>
<gene>
    <name evidence="4" type="ORF">PCOR1329_LOCUS29716</name>
</gene>
<reference evidence="4" key="1">
    <citation type="submission" date="2023-10" db="EMBL/GenBank/DDBJ databases">
        <authorList>
            <person name="Chen Y."/>
            <person name="Shah S."/>
            <person name="Dougan E. K."/>
            <person name="Thang M."/>
            <person name="Chan C."/>
        </authorList>
    </citation>
    <scope>NUCLEOTIDE SEQUENCE [LARGE SCALE GENOMIC DNA]</scope>
</reference>
<dbReference type="InterPro" id="IPR013087">
    <property type="entry name" value="Znf_C2H2_type"/>
</dbReference>
<feature type="region of interest" description="Disordered" evidence="2">
    <location>
        <begin position="542"/>
        <end position="567"/>
    </location>
</feature>
<feature type="compositionally biased region" description="Low complexity" evidence="2">
    <location>
        <begin position="219"/>
        <end position="235"/>
    </location>
</feature>
<feature type="domain" description="C2H2-type" evidence="3">
    <location>
        <begin position="1353"/>
        <end position="1376"/>
    </location>
</feature>
<evidence type="ECO:0000313" key="4">
    <source>
        <dbReference type="EMBL" id="CAK0831390.1"/>
    </source>
</evidence>
<name>A0ABN9SI61_9DINO</name>
<keyword evidence="1" id="KW-0862">Zinc</keyword>
<feature type="region of interest" description="Disordered" evidence="2">
    <location>
        <begin position="30"/>
        <end position="59"/>
    </location>
</feature>
<dbReference type="EMBL" id="CAUYUJ010011226">
    <property type="protein sequence ID" value="CAK0831390.1"/>
    <property type="molecule type" value="Genomic_DNA"/>
</dbReference>
<organism evidence="4 5">
    <name type="scientific">Prorocentrum cordatum</name>
    <dbReference type="NCBI Taxonomy" id="2364126"/>
    <lineage>
        <taxon>Eukaryota</taxon>
        <taxon>Sar</taxon>
        <taxon>Alveolata</taxon>
        <taxon>Dinophyceae</taxon>
        <taxon>Prorocentrales</taxon>
        <taxon>Prorocentraceae</taxon>
        <taxon>Prorocentrum</taxon>
    </lineage>
</organism>
<feature type="compositionally biased region" description="Pro residues" evidence="2">
    <location>
        <begin position="236"/>
        <end position="246"/>
    </location>
</feature>
<dbReference type="PROSITE" id="PS00028">
    <property type="entry name" value="ZINC_FINGER_C2H2_1"/>
    <property type="match status" value="1"/>
</dbReference>
<evidence type="ECO:0000256" key="1">
    <source>
        <dbReference type="PROSITE-ProRule" id="PRU00042"/>
    </source>
</evidence>
<dbReference type="Proteomes" id="UP001189429">
    <property type="component" value="Unassembled WGS sequence"/>
</dbReference>
<keyword evidence="1" id="KW-0863">Zinc-finger</keyword>
<sequence>VLQQHHSAMTNFGQWNCPCGRYVKNHQDQVAADVRAERDRRDRRDRSASRKPKPQPVDKQVKMYISRIVPMTKAEAVDFDQLYHEPPAEPMAQKQFQDATRSRMVEYAKMAMAARRAADEGEATKLDEKLSVLKCMMGSTQPTWQQIEAMRAKKKATMEKLSNTRARIATYQTQEEELCDEVNKLDDYLAELEVQRQEEEAEAQAAAAAQHGHGPQQPPGRFGAPAGAAAGAAPSHIPPPPPPGFQPPQQLSPIEVMMQQMMMRMEQQDRQMGMVMSAMGFTAAAPGVAAPGASGGAAPQVASNASSSGTDDTDWGDAYACAADAAASAEVASNASGCDRRARDAHGRAQASDGVTEGDAEGQSSQPTPVMHAPQCSQPTQPWAPMTPPSQLDDPYLPAPTESATHESESPVQAEVRRIDGKADKTKIEVDKTTASPPRKEKRAGAASVPEARTGAAAAAAAPADGGAPVDSTHADELHEHVEHALAALQLTRDQWQAEASGAPLLTTAERDAARPRANLFWESFLHYEDPLTPRQLQHAFNDEPDFQPSAGAASSAEPPPPAAEAVGTQMMDDNVSLDSSMSFGYMAGHAGGSGVQESDTEDDLYADASDTSFLQLRAGSPASEQQGWIICSPCASDASADSDMGGWDCVGELGRGGEDNTDSDADSVTGWDLCLSTVSADSPSFQDDCEPPGACIMPSAAAASAERSRLRKQWWRETTRSVAKFGVDILLLDANAKVGLVEHFAATERAKICTVPELVTRCDEQQQQFHSSGHRELADLYSLAGLQCDIQCAAKRKAAGHDLCTNDLYQAAPDLSAQIMLPLVLKVQMACREPLAWKGGVAHDLHKKGDARLLKNVREILLGVHVCKHHHKYLRRKIHDVASVLLDCDQHGGRSGRGTAGASLQVRAFQGVMRQLLAEPAVFDRVGTEHLRDAVADVNSSTWFQVKDATSVAQATLGARPGMPPADFFFTLAFAPVHEEVRMRFFAEGIGLNVEDMCPRVGRTFTSRDKQLDSRIGSPSYVDDLAVLQACAKARDCCKLAEVVVTTVHQVMTARGFVVNYGEGKSTLMFHPIGEGTKIAKAKIAAFKGEMWVPAIKRSVFVANVCRHLGSMVHASGSMNAELAHRHHTQPGVLGGLKNAVFTRNNDLPVDTRVKYAAAFCHSRAFFHDAVWSALSAGNQKYLETALMASLRAAVGFRRQEQDDVCAWSTPEVYLKCRRLPALVTLRLRRLRFLEKVLRFGSDGLLHMLDALVSVKNSWAYLVRQDIWWMYDRITIPIEWSPVGDLPWWIGVARDCPKKWTAWCTEAERGAMAEHLASCEVAVWQSKLVAIRERGKPPVPPVLKKVVGNVVFPCRECGEVFNTKAAWGRHRTLAHPEFDLAGALALGSCCHACGQDWHTRGRLLRHLRFGSSRCLTVLAHHLEPMPVERVLELRK</sequence>
<keyword evidence="1" id="KW-0479">Metal-binding</keyword>
<feature type="non-terminal residue" evidence="4">
    <location>
        <position position="1436"/>
    </location>
</feature>
<dbReference type="PROSITE" id="PS50157">
    <property type="entry name" value="ZINC_FINGER_C2H2_2"/>
    <property type="match status" value="1"/>
</dbReference>
<feature type="region of interest" description="Disordered" evidence="2">
    <location>
        <begin position="196"/>
        <end position="250"/>
    </location>
</feature>
<accession>A0ABN9SI61</accession>
<feature type="compositionally biased region" description="Basic and acidic residues" evidence="2">
    <location>
        <begin position="34"/>
        <end position="48"/>
    </location>
</feature>
<feature type="compositionally biased region" description="Basic and acidic residues" evidence="2">
    <location>
        <begin position="404"/>
        <end position="432"/>
    </location>
</feature>
<evidence type="ECO:0000256" key="2">
    <source>
        <dbReference type="SAM" id="MobiDB-lite"/>
    </source>
</evidence>
<evidence type="ECO:0000259" key="3">
    <source>
        <dbReference type="PROSITE" id="PS50157"/>
    </source>
</evidence>
<feature type="non-terminal residue" evidence="4">
    <location>
        <position position="1"/>
    </location>
</feature>
<evidence type="ECO:0000313" key="5">
    <source>
        <dbReference type="Proteomes" id="UP001189429"/>
    </source>
</evidence>
<feature type="region of interest" description="Disordered" evidence="2">
    <location>
        <begin position="338"/>
        <end position="472"/>
    </location>
</feature>
<protein>
    <recommendedName>
        <fullName evidence="3">C2H2-type domain-containing protein</fullName>
    </recommendedName>
</protein>
<feature type="region of interest" description="Disordered" evidence="2">
    <location>
        <begin position="290"/>
        <end position="311"/>
    </location>
</feature>
<feature type="compositionally biased region" description="Low complexity" evidence="2">
    <location>
        <begin position="455"/>
        <end position="469"/>
    </location>
</feature>
<feature type="compositionally biased region" description="Basic and acidic residues" evidence="2">
    <location>
        <begin position="338"/>
        <end position="347"/>
    </location>
</feature>
<comment type="caution">
    <text evidence="4">The sequence shown here is derived from an EMBL/GenBank/DDBJ whole genome shotgun (WGS) entry which is preliminary data.</text>
</comment>